<protein>
    <submittedName>
        <fullName evidence="1">Uncharacterized protein</fullName>
    </submittedName>
</protein>
<feature type="non-terminal residue" evidence="1">
    <location>
        <position position="66"/>
    </location>
</feature>
<proteinExistence type="predicted"/>
<reference evidence="1 2" key="1">
    <citation type="submission" date="2019-10" db="EMBL/GenBank/DDBJ databases">
        <title>Assembly and Annotation for the nematode Trichostrongylus colubriformis.</title>
        <authorList>
            <person name="Martin J."/>
        </authorList>
    </citation>
    <scope>NUCLEOTIDE SEQUENCE [LARGE SCALE GENOMIC DNA]</scope>
    <source>
        <strain evidence="1">G859</strain>
        <tissue evidence="1">Whole worm</tissue>
    </source>
</reference>
<sequence>MCIQTPESLDLQTRHMILRIEEWLGHSQRHNQHFLSSLFLRPAARNRLIRCAHNPAYVGHEIEGCL</sequence>
<accession>A0AAN8ID54</accession>
<dbReference type="AlphaFoldDB" id="A0AAN8ID54"/>
<evidence type="ECO:0000313" key="2">
    <source>
        <dbReference type="Proteomes" id="UP001331761"/>
    </source>
</evidence>
<dbReference type="Proteomes" id="UP001331761">
    <property type="component" value="Unassembled WGS sequence"/>
</dbReference>
<keyword evidence="2" id="KW-1185">Reference proteome</keyword>
<name>A0AAN8ID54_TRICO</name>
<evidence type="ECO:0000313" key="1">
    <source>
        <dbReference type="EMBL" id="KAK5970019.1"/>
    </source>
</evidence>
<comment type="caution">
    <text evidence="1">The sequence shown here is derived from an EMBL/GenBank/DDBJ whole genome shotgun (WGS) entry which is preliminary data.</text>
</comment>
<dbReference type="EMBL" id="WIXE01019435">
    <property type="protein sequence ID" value="KAK5970019.1"/>
    <property type="molecule type" value="Genomic_DNA"/>
</dbReference>
<organism evidence="1 2">
    <name type="scientific">Trichostrongylus colubriformis</name>
    <name type="common">Black scour worm</name>
    <dbReference type="NCBI Taxonomy" id="6319"/>
    <lineage>
        <taxon>Eukaryota</taxon>
        <taxon>Metazoa</taxon>
        <taxon>Ecdysozoa</taxon>
        <taxon>Nematoda</taxon>
        <taxon>Chromadorea</taxon>
        <taxon>Rhabditida</taxon>
        <taxon>Rhabditina</taxon>
        <taxon>Rhabditomorpha</taxon>
        <taxon>Strongyloidea</taxon>
        <taxon>Trichostrongylidae</taxon>
        <taxon>Trichostrongylus</taxon>
    </lineage>
</organism>
<gene>
    <name evidence="1" type="ORF">GCK32_021686</name>
</gene>